<evidence type="ECO:0000313" key="2">
    <source>
        <dbReference type="Proteomes" id="UP001165960"/>
    </source>
</evidence>
<evidence type="ECO:0000313" key="1">
    <source>
        <dbReference type="EMBL" id="KAJ9051342.1"/>
    </source>
</evidence>
<proteinExistence type="predicted"/>
<gene>
    <name evidence="1" type="ORF">DSO57_1005345</name>
</gene>
<sequence>MVTFTSSWEVPFSRNQSELKTGCIKLYNSHEYFFGCLEKTRHGYFWGSKEKVSDSISCPALTVCEVHQTRPYLASWKHNSTLTLSHEDLMVLAAPPIKSRHLASTPTELDTLGKMSFSGPGTAHMVVYPLMWRSQGLFKYTRGKDGQTYRHRQQITIDFPVIDNRHEIFGRLALDR</sequence>
<reference evidence="1" key="1">
    <citation type="submission" date="2022-04" db="EMBL/GenBank/DDBJ databases">
        <title>Genome of the entomopathogenic fungus Entomophthora muscae.</title>
        <authorList>
            <person name="Elya C."/>
            <person name="Lovett B.R."/>
            <person name="Lee E."/>
            <person name="Macias A.M."/>
            <person name="Hajek A.E."/>
            <person name="De Bivort B.L."/>
            <person name="Kasson M.T."/>
            <person name="De Fine Licht H.H."/>
            <person name="Stajich J.E."/>
        </authorList>
    </citation>
    <scope>NUCLEOTIDE SEQUENCE</scope>
    <source>
        <strain evidence="1">Berkeley</strain>
    </source>
</reference>
<accession>A0ACC2RMQ8</accession>
<dbReference type="Proteomes" id="UP001165960">
    <property type="component" value="Unassembled WGS sequence"/>
</dbReference>
<protein>
    <submittedName>
        <fullName evidence="1">Uncharacterized protein</fullName>
    </submittedName>
</protein>
<name>A0ACC2RMQ8_9FUNG</name>
<comment type="caution">
    <text evidence="1">The sequence shown here is derived from an EMBL/GenBank/DDBJ whole genome shotgun (WGS) entry which is preliminary data.</text>
</comment>
<organism evidence="1 2">
    <name type="scientific">Entomophthora muscae</name>
    <dbReference type="NCBI Taxonomy" id="34485"/>
    <lineage>
        <taxon>Eukaryota</taxon>
        <taxon>Fungi</taxon>
        <taxon>Fungi incertae sedis</taxon>
        <taxon>Zoopagomycota</taxon>
        <taxon>Entomophthoromycotina</taxon>
        <taxon>Entomophthoromycetes</taxon>
        <taxon>Entomophthorales</taxon>
        <taxon>Entomophthoraceae</taxon>
        <taxon>Entomophthora</taxon>
    </lineage>
</organism>
<keyword evidence="2" id="KW-1185">Reference proteome</keyword>
<dbReference type="EMBL" id="QTSX02007114">
    <property type="protein sequence ID" value="KAJ9051342.1"/>
    <property type="molecule type" value="Genomic_DNA"/>
</dbReference>